<evidence type="ECO:0000313" key="10">
    <source>
        <dbReference type="EMBL" id="HIX75793.1"/>
    </source>
</evidence>
<keyword evidence="5" id="KW-0812">Transmembrane</keyword>
<dbReference type="EMBL" id="DXEL01000085">
    <property type="protein sequence ID" value="HIX75793.1"/>
    <property type="molecule type" value="Genomic_DNA"/>
</dbReference>
<evidence type="ECO:0000313" key="11">
    <source>
        <dbReference type="Proteomes" id="UP000886740"/>
    </source>
</evidence>
<evidence type="ECO:0000256" key="1">
    <source>
        <dbReference type="ARBA" id="ARBA00004442"/>
    </source>
</evidence>
<evidence type="ECO:0000256" key="8">
    <source>
        <dbReference type="SAM" id="Coils"/>
    </source>
</evidence>
<evidence type="ECO:0000256" key="3">
    <source>
        <dbReference type="ARBA" id="ARBA00022448"/>
    </source>
</evidence>
<dbReference type="InterPro" id="IPR003423">
    <property type="entry name" value="OMP_efflux"/>
</dbReference>
<dbReference type="AlphaFoldDB" id="A0A9D2BH18"/>
<keyword evidence="9" id="KW-0732">Signal</keyword>
<keyword evidence="3" id="KW-0813">Transport</keyword>
<keyword evidence="6" id="KW-0472">Membrane</keyword>
<comment type="similarity">
    <text evidence="2">Belongs to the outer membrane factor (OMF) (TC 1.B.17) family.</text>
</comment>
<dbReference type="SUPFAM" id="SSF56954">
    <property type="entry name" value="Outer membrane efflux proteins (OEP)"/>
    <property type="match status" value="1"/>
</dbReference>
<keyword evidence="4" id="KW-1134">Transmembrane beta strand</keyword>
<evidence type="ECO:0000256" key="6">
    <source>
        <dbReference type="ARBA" id="ARBA00023136"/>
    </source>
</evidence>
<feature type="chain" id="PRO_5038425875" evidence="9">
    <location>
        <begin position="20"/>
        <end position="426"/>
    </location>
</feature>
<feature type="signal peptide" evidence="9">
    <location>
        <begin position="1"/>
        <end position="19"/>
    </location>
</feature>
<dbReference type="GO" id="GO:0015288">
    <property type="term" value="F:porin activity"/>
    <property type="evidence" value="ECO:0007669"/>
    <property type="project" value="TreeGrafter"/>
</dbReference>
<gene>
    <name evidence="10" type="ORF">H9977_12290</name>
</gene>
<dbReference type="PANTHER" id="PTHR30026:SF20">
    <property type="entry name" value="OUTER MEMBRANE PROTEIN TOLC"/>
    <property type="match status" value="1"/>
</dbReference>
<name>A0A9D2BH18_9BACT</name>
<protein>
    <submittedName>
        <fullName evidence="10">TolC family protein</fullName>
    </submittedName>
</protein>
<comment type="subcellular location">
    <subcellularLocation>
        <location evidence="1">Cell outer membrane</location>
    </subcellularLocation>
</comment>
<keyword evidence="7" id="KW-0998">Cell outer membrane</keyword>
<accession>A0A9D2BH18</accession>
<dbReference type="Gene3D" id="1.20.1600.10">
    <property type="entry name" value="Outer membrane efflux proteins (OEP)"/>
    <property type="match status" value="1"/>
</dbReference>
<dbReference type="PANTHER" id="PTHR30026">
    <property type="entry name" value="OUTER MEMBRANE PROTEIN TOLC"/>
    <property type="match status" value="1"/>
</dbReference>
<dbReference type="Pfam" id="PF02321">
    <property type="entry name" value="OEP"/>
    <property type="match status" value="2"/>
</dbReference>
<feature type="coiled-coil region" evidence="8">
    <location>
        <begin position="321"/>
        <end position="359"/>
    </location>
</feature>
<evidence type="ECO:0000256" key="5">
    <source>
        <dbReference type="ARBA" id="ARBA00022692"/>
    </source>
</evidence>
<dbReference type="Proteomes" id="UP000886740">
    <property type="component" value="Unassembled WGS sequence"/>
</dbReference>
<organism evidence="10 11">
    <name type="scientific">Candidatus Parabacteroides intestinipullorum</name>
    <dbReference type="NCBI Taxonomy" id="2838723"/>
    <lineage>
        <taxon>Bacteria</taxon>
        <taxon>Pseudomonadati</taxon>
        <taxon>Bacteroidota</taxon>
        <taxon>Bacteroidia</taxon>
        <taxon>Bacteroidales</taxon>
        <taxon>Tannerellaceae</taxon>
        <taxon>Parabacteroides</taxon>
    </lineage>
</organism>
<dbReference type="InterPro" id="IPR051906">
    <property type="entry name" value="TolC-like"/>
</dbReference>
<sequence>MKRMIMVGVLSFCVLWGNAQQILTLDECQDIAVENNKQGKLSDYSIQKAQLQVSNMNSNFLPKFSAVGGYLYANKDFGMELMPSLAAKLNLNNTYVGGVQLEQPLFLGGKLVAARKMAKMGLTIANLNKDKTDSDIRFEAEKAYWSVVKAKELLKVAEQYVETVDELYRTVENLYRTGMVSQNELLKVKVKVNETKLTRKRMENAVRLAKMSLCHQMGWPLDKEIDVANDLSDVSPSFDKTAYSLENRLEYKILSENINLKGQEVKAVRSEYLPRVGLVAGYNYMNGVKLNGNKLISDDLFAVMLSVKIPLFHWGEGARKIKSAKIERQIAEIQRDELAEKMELEISQAMNILDESELEVELTESAFNEATESLRESKKSYETGMETLVNYMDAQSSWQKTWSEWITARIDYHIAKVGYLKATGQR</sequence>
<reference evidence="10" key="2">
    <citation type="submission" date="2021-04" db="EMBL/GenBank/DDBJ databases">
        <authorList>
            <person name="Gilroy R."/>
        </authorList>
    </citation>
    <scope>NUCLEOTIDE SEQUENCE</scope>
    <source>
        <strain evidence="10">ChiGjej6B6-14162</strain>
    </source>
</reference>
<evidence type="ECO:0000256" key="9">
    <source>
        <dbReference type="SAM" id="SignalP"/>
    </source>
</evidence>
<keyword evidence="8" id="KW-0175">Coiled coil</keyword>
<evidence type="ECO:0000256" key="4">
    <source>
        <dbReference type="ARBA" id="ARBA00022452"/>
    </source>
</evidence>
<reference evidence="10" key="1">
    <citation type="journal article" date="2021" name="PeerJ">
        <title>Extensive microbial diversity within the chicken gut microbiome revealed by metagenomics and culture.</title>
        <authorList>
            <person name="Gilroy R."/>
            <person name="Ravi A."/>
            <person name="Getino M."/>
            <person name="Pursley I."/>
            <person name="Horton D.L."/>
            <person name="Alikhan N.F."/>
            <person name="Baker D."/>
            <person name="Gharbi K."/>
            <person name="Hall N."/>
            <person name="Watson M."/>
            <person name="Adriaenssens E.M."/>
            <person name="Foster-Nyarko E."/>
            <person name="Jarju S."/>
            <person name="Secka A."/>
            <person name="Antonio M."/>
            <person name="Oren A."/>
            <person name="Chaudhuri R.R."/>
            <person name="La Ragione R."/>
            <person name="Hildebrand F."/>
            <person name="Pallen M.J."/>
        </authorList>
    </citation>
    <scope>NUCLEOTIDE SEQUENCE</scope>
    <source>
        <strain evidence="10">ChiGjej6B6-14162</strain>
    </source>
</reference>
<dbReference type="GO" id="GO:1990281">
    <property type="term" value="C:efflux pump complex"/>
    <property type="evidence" value="ECO:0007669"/>
    <property type="project" value="TreeGrafter"/>
</dbReference>
<evidence type="ECO:0000256" key="2">
    <source>
        <dbReference type="ARBA" id="ARBA00007613"/>
    </source>
</evidence>
<comment type="caution">
    <text evidence="10">The sequence shown here is derived from an EMBL/GenBank/DDBJ whole genome shotgun (WGS) entry which is preliminary data.</text>
</comment>
<dbReference type="GO" id="GO:0009279">
    <property type="term" value="C:cell outer membrane"/>
    <property type="evidence" value="ECO:0007669"/>
    <property type="project" value="UniProtKB-SubCell"/>
</dbReference>
<dbReference type="GO" id="GO:0015562">
    <property type="term" value="F:efflux transmembrane transporter activity"/>
    <property type="evidence" value="ECO:0007669"/>
    <property type="project" value="InterPro"/>
</dbReference>
<proteinExistence type="inferred from homology"/>
<evidence type="ECO:0000256" key="7">
    <source>
        <dbReference type="ARBA" id="ARBA00023237"/>
    </source>
</evidence>